<dbReference type="InterPro" id="IPR005220">
    <property type="entry name" value="CarO-like"/>
</dbReference>
<keyword evidence="4" id="KW-1185">Reference proteome</keyword>
<protein>
    <submittedName>
        <fullName evidence="3">YgiW/YdeI family stress tolerance OB fold protein</fullName>
    </submittedName>
</protein>
<dbReference type="PANTHER" id="PTHR36571">
    <property type="entry name" value="PROTEIN YGIW"/>
    <property type="match status" value="1"/>
</dbReference>
<dbReference type="NCBIfam" id="NF033674">
    <property type="entry name" value="stress_OB_fold"/>
    <property type="match status" value="1"/>
</dbReference>
<dbReference type="InterPro" id="IPR036700">
    <property type="entry name" value="BOBF_sf"/>
</dbReference>
<dbReference type="NCBIfam" id="TIGR00156">
    <property type="entry name" value="YgiW/YdeI family stress tolerance OB fold protein"/>
    <property type="match status" value="1"/>
</dbReference>
<keyword evidence="1 2" id="KW-0732">Signal</keyword>
<evidence type="ECO:0000256" key="2">
    <source>
        <dbReference type="SAM" id="SignalP"/>
    </source>
</evidence>
<comment type="caution">
    <text evidence="3">The sequence shown here is derived from an EMBL/GenBank/DDBJ whole genome shotgun (WGS) entry which is preliminary data.</text>
</comment>
<dbReference type="Proteomes" id="UP001500631">
    <property type="component" value="Unassembled WGS sequence"/>
</dbReference>
<dbReference type="Pfam" id="PF04076">
    <property type="entry name" value="BOF"/>
    <property type="match status" value="1"/>
</dbReference>
<gene>
    <name evidence="3" type="ORF">GCM10023338_04220</name>
</gene>
<name>A0ABP9MIG8_9GAMM</name>
<dbReference type="SUPFAM" id="SSF101756">
    <property type="entry name" value="Hypothetical protein YgiW"/>
    <property type="match status" value="1"/>
</dbReference>
<dbReference type="PANTHER" id="PTHR36571:SF1">
    <property type="entry name" value="PROTEIN YGIW"/>
    <property type="match status" value="1"/>
</dbReference>
<dbReference type="InterPro" id="IPR016052">
    <property type="entry name" value="YgiW/YdeI"/>
</dbReference>
<sequence>MKKLAITTFVILSISTASAQYLGPQTDQNIPNGGYKGPSLSQSITSVQEAMTLRDDAYVKMRGKIIKHSHKDKYIFSDGTGDITIEIDKDKWRGLTVDADDLVEIVGEVDKDWNSVEIDVDYITKVQ</sequence>
<accession>A0ABP9MIG8</accession>
<dbReference type="Gene3D" id="2.40.50.200">
    <property type="entry name" value="Bacterial OB-fold"/>
    <property type="match status" value="1"/>
</dbReference>
<reference evidence="4" key="1">
    <citation type="journal article" date="2019" name="Int. J. Syst. Evol. Microbiol.">
        <title>The Global Catalogue of Microorganisms (GCM) 10K type strain sequencing project: providing services to taxonomists for standard genome sequencing and annotation.</title>
        <authorList>
            <consortium name="The Broad Institute Genomics Platform"/>
            <consortium name="The Broad Institute Genome Sequencing Center for Infectious Disease"/>
            <person name="Wu L."/>
            <person name="Ma J."/>
        </authorList>
    </citation>
    <scope>NUCLEOTIDE SEQUENCE [LARGE SCALE GENOMIC DNA]</scope>
    <source>
        <strain evidence="4">JCM 18424</strain>
    </source>
</reference>
<feature type="signal peptide" evidence="2">
    <location>
        <begin position="1"/>
        <end position="19"/>
    </location>
</feature>
<organism evidence="3 4">
    <name type="scientific">Wohlfahrtiimonas larvae</name>
    <dbReference type="NCBI Taxonomy" id="1157986"/>
    <lineage>
        <taxon>Bacteria</taxon>
        <taxon>Pseudomonadati</taxon>
        <taxon>Pseudomonadota</taxon>
        <taxon>Gammaproteobacteria</taxon>
        <taxon>Cardiobacteriales</taxon>
        <taxon>Ignatzschineriaceae</taxon>
        <taxon>Wohlfahrtiimonas</taxon>
    </lineage>
</organism>
<dbReference type="EMBL" id="BAABKE010000001">
    <property type="protein sequence ID" value="GAA5095154.1"/>
    <property type="molecule type" value="Genomic_DNA"/>
</dbReference>
<evidence type="ECO:0000313" key="4">
    <source>
        <dbReference type="Proteomes" id="UP001500631"/>
    </source>
</evidence>
<proteinExistence type="predicted"/>
<evidence type="ECO:0000256" key="1">
    <source>
        <dbReference type="ARBA" id="ARBA00022729"/>
    </source>
</evidence>
<evidence type="ECO:0000313" key="3">
    <source>
        <dbReference type="EMBL" id="GAA5095154.1"/>
    </source>
</evidence>
<dbReference type="RefSeq" id="WP_077926139.1">
    <property type="nucleotide sequence ID" value="NZ_BAABKE010000001.1"/>
</dbReference>
<feature type="chain" id="PRO_5045592419" evidence="2">
    <location>
        <begin position="20"/>
        <end position="127"/>
    </location>
</feature>